<evidence type="ECO:0000313" key="11">
    <source>
        <dbReference type="Proteomes" id="UP000294673"/>
    </source>
</evidence>
<sequence length="1324" mass="133451">MSTAYITVVTDKGAERITAALLPDGEKLKITHFAVGDGNGSIPTPTASQTALVHEVYRGEVSNIHADGDSTTRIIVEGIIPAGQGGFWVREIGLYDDQGVLIAVCSAPERYKPTPAEGATSVLNCQVHVVVSNTSAIQLKVLDNAFLPDATTATRGLTILSNETDSDDETKSATPKAVNAVRKQLPVVATDIRDRTSERVALPGMFGYGAILTDVKNFSGAAGVTEFLTWVKAATPGIYQVSQSAGNNNIIPGVVFSGLIEIKYIETSRNSSGPQYEEKGIFFFGVNGDFWYNRYHNASGGSLIGWENLKVDVDALKRLIALKADLNSPVFTGIPAAPTAAENDSSRQIANTEFVMRAIASLIDSSPEALNTLNELAQALGNDPNFATTVTNALAGKQPLNALLTAWSNLTTDANKLPYFTGRNQIGLTNVTSTGLNLLSKGSVDAVLLYLGLTETIKAAKTALQAGNNGSDIVDKVAFAKTIGLSPETYLKFNGAMATDANLNTFGPVEASVGIWSKPITTNADVAHNFPEANAAGYIEVLPTGQFGGTQRYTVRTGNIYVRSLTASWNGQDGPWGEWLKVGNAAATAAKLATARTIGGVSFDGSANIDLPGVNKAGTQNTSGNAATATKLQTARRIGGVAFDGTADIALPGVNATGNQNTTGNAATATKLKTAVTIGGVSFDGSVSISLPGVNAAGNQDTSGNAGSATKLQTARKIGGVAFDGTTDIALPGVNAAGNQNTTGNAATATKLQTTITIGGVSFDGSASINLPGVNAAGNQSTSGNAGSATKLQTARTIGGVSFDGTANIDLPGVNKAGNQSTSGNAATATKLQTARRINGVAFDGTTDISFSINVLASKGRVTALANATQGSNTGIQMYEAYNNGYPTAYGNIIHLKGATAVGEGEILIGWSGTSGAHAPAYLRSRRDAADSNWSEWAQIYTSKDSIPGVNATGNQNTTGNAASATKLQTARTIGGVSFDGTANISLPGVNTTGNQSTTGNAATATKLQTARTIGGVAFDGTANISLPGVNAAGNQDTTGNAATATKLKTARTIGGVSFDGSANINLPGVNVAGNQNTSGNAATATKLQTARTINGKPFDGTANITLAAKDLGLADSSGYVGRLLNMRVFTSSGTYTPTQGTKRIRVTITGGGGGGGGCQAYSNSETFFGAGGGAGGTVISVITVTAASYSVIIGSGGSGGSGATSGNGGGDSKFASLLTAPGGQGAGKTTVTNTGGGYGGAPATGDIRIPGGDGSDGQAGTIAVGGCGGASYWGGGGRAGVGTAHNGLAPGSGGGGAYDNSYSGTAKPGGRGANGICIIEEFM</sequence>
<evidence type="ECO:0000313" key="10">
    <source>
        <dbReference type="EMBL" id="QBO63883.1"/>
    </source>
</evidence>
<keyword evidence="7" id="KW-1160">Virus entry into host cell</keyword>
<dbReference type="PANTHER" id="PTHR35191">
    <property type="entry name" value="PROPHAGE SIDE TAIL FIBER PROTEIN HOMOLOG STFQ-RELATED"/>
    <property type="match status" value="1"/>
</dbReference>
<evidence type="ECO:0000259" key="9">
    <source>
        <dbReference type="Pfam" id="PF21722"/>
    </source>
</evidence>
<dbReference type="InterPro" id="IPR022225">
    <property type="entry name" value="Phage_tail_fibre_N"/>
</dbReference>
<dbReference type="InterPro" id="IPR049304">
    <property type="entry name" value="Gly_rich_dom"/>
</dbReference>
<dbReference type="CDD" id="cd19958">
    <property type="entry name" value="pyocin_knob"/>
    <property type="match status" value="1"/>
</dbReference>
<keyword evidence="2" id="KW-0945">Host-virus interaction</keyword>
<comment type="subcellular location">
    <subcellularLocation>
        <location evidence="1">Virion</location>
    </subcellularLocation>
</comment>
<gene>
    <name evidence="10" type="ORF">Goslar_00090</name>
</gene>
<dbReference type="Proteomes" id="UP000294673">
    <property type="component" value="Segment"/>
</dbReference>
<dbReference type="Pfam" id="PF03406">
    <property type="entry name" value="Phage_fiber_2"/>
    <property type="match status" value="1"/>
</dbReference>
<dbReference type="GO" id="GO:0019062">
    <property type="term" value="P:virion attachment to host cell"/>
    <property type="evidence" value="ECO:0007669"/>
    <property type="project" value="UniProtKB-KW"/>
</dbReference>
<dbReference type="GO" id="GO:0098024">
    <property type="term" value="C:virus tail, fiber"/>
    <property type="evidence" value="ECO:0007669"/>
    <property type="project" value="UniProtKB-KW"/>
</dbReference>
<evidence type="ECO:0000256" key="6">
    <source>
        <dbReference type="ARBA" id="ARBA00022844"/>
    </source>
</evidence>
<proteinExistence type="predicted"/>
<evidence type="ECO:0000256" key="3">
    <source>
        <dbReference type="ARBA" id="ARBA00022672"/>
    </source>
</evidence>
<dbReference type="InterPro" id="IPR005068">
    <property type="entry name" value="Phage_lambda_Stf-r2"/>
</dbReference>
<dbReference type="Pfam" id="PF21722">
    <property type="entry name" value="Gly_rich_2"/>
    <property type="match status" value="1"/>
</dbReference>
<evidence type="ECO:0000256" key="4">
    <source>
        <dbReference type="ARBA" id="ARBA00022732"/>
    </source>
</evidence>
<accession>A0A482GGW0</accession>
<dbReference type="Pfam" id="PF12571">
    <property type="entry name" value="Phage_tail_fib"/>
    <property type="match status" value="1"/>
</dbReference>
<organism evidence="10 11">
    <name type="scientific">Escherichia phage vB_EcoM_Goslar</name>
    <dbReference type="NCBI Taxonomy" id="2502409"/>
    <lineage>
        <taxon>Viruses</taxon>
        <taxon>Duplodnaviria</taxon>
        <taxon>Heunggongvirae</taxon>
        <taxon>Uroviricota</taxon>
        <taxon>Caudoviricetes</taxon>
        <taxon>Chimalliviridae</taxon>
        <taxon>Goslarvirus</taxon>
        <taxon>Goslarvirus goslar</taxon>
    </lineage>
</organism>
<evidence type="ECO:0000256" key="7">
    <source>
        <dbReference type="ARBA" id="ARBA00023296"/>
    </source>
</evidence>
<keyword evidence="4" id="KW-1227">Viral tail protein</keyword>
<protein>
    <submittedName>
        <fullName evidence="10">Tail fiber repeat protein</fullName>
    </submittedName>
</protein>
<name>A0A482GGW0_BPGOS</name>
<evidence type="ECO:0000256" key="1">
    <source>
        <dbReference type="ARBA" id="ARBA00004328"/>
    </source>
</evidence>
<keyword evidence="3" id="KW-1230">Viral tail fiber protein</keyword>
<keyword evidence="6" id="KW-0946">Virion</keyword>
<dbReference type="PANTHER" id="PTHR35191:SF1">
    <property type="entry name" value="PROPHAGE SIDE TAIL FIBER PROTEIN HOMOLOG STFQ-RELATED"/>
    <property type="match status" value="1"/>
</dbReference>
<dbReference type="InterPro" id="IPR051934">
    <property type="entry name" value="Phage_Tail_Fiber_Structural"/>
</dbReference>
<dbReference type="EMBL" id="MK327938">
    <property type="protein sequence ID" value="QBO63883.1"/>
    <property type="molecule type" value="Genomic_DNA"/>
</dbReference>
<organismHost>
    <name type="scientific">Escherichia coli</name>
    <dbReference type="NCBI Taxonomy" id="562"/>
</organismHost>
<feature type="domain" description="Phage tail fibre protein N-terminal" evidence="8">
    <location>
        <begin position="1"/>
        <end position="141"/>
    </location>
</feature>
<feature type="domain" description="Glycine-rich" evidence="9">
    <location>
        <begin position="1132"/>
        <end position="1321"/>
    </location>
</feature>
<evidence type="ECO:0000259" key="8">
    <source>
        <dbReference type="Pfam" id="PF12571"/>
    </source>
</evidence>
<dbReference type="GO" id="GO:0046718">
    <property type="term" value="P:symbiont entry into host cell"/>
    <property type="evidence" value="ECO:0007669"/>
    <property type="project" value="UniProtKB-KW"/>
</dbReference>
<reference evidence="10 11" key="1">
    <citation type="submission" date="2018-12" db="EMBL/GenBank/DDBJ databases">
        <title>Still something new to discover - new insights into E. coli phage diversity and taxonomy.</title>
        <authorList>
            <person name="Korf I.H.E."/>
            <person name="Adriaennsens E."/>
            <person name="Dreiseikelmann B."/>
            <person name="Kropinski A."/>
            <person name="Nimtz M."/>
            <person name="Meier-Kolthoff J.P."/>
            <person name="Rohde M."/>
            <person name="van Raaij M."/>
            <person name="Wittmann J."/>
        </authorList>
    </citation>
    <scope>NUCLEOTIDE SEQUENCE [LARGE SCALE GENOMIC DNA]</scope>
</reference>
<keyword evidence="5" id="KW-1161">Viral attachment to host cell</keyword>
<evidence type="ECO:0000256" key="5">
    <source>
        <dbReference type="ARBA" id="ARBA00022804"/>
    </source>
</evidence>
<evidence type="ECO:0000256" key="2">
    <source>
        <dbReference type="ARBA" id="ARBA00022581"/>
    </source>
</evidence>
<keyword evidence="11" id="KW-1185">Reference proteome</keyword>